<reference evidence="9" key="1">
    <citation type="submission" date="2022-04" db="EMBL/GenBank/DDBJ databases">
        <title>Hymenobacter sp. isolated from the air.</title>
        <authorList>
            <person name="Won M."/>
            <person name="Lee C.-M."/>
            <person name="Woen H.-Y."/>
            <person name="Kwon S.-W."/>
        </authorList>
    </citation>
    <scope>NUCLEOTIDE SEQUENCE</scope>
    <source>
        <strain evidence="9">5420S-77</strain>
    </source>
</reference>
<gene>
    <name evidence="9" type="ORF">MUN86_00380</name>
</gene>
<evidence type="ECO:0000256" key="2">
    <source>
        <dbReference type="ARBA" id="ARBA00006464"/>
    </source>
</evidence>
<evidence type="ECO:0000256" key="1">
    <source>
        <dbReference type="ARBA" id="ARBA00004141"/>
    </source>
</evidence>
<keyword evidence="6 7" id="KW-0472">Membrane</keyword>
<evidence type="ECO:0000313" key="9">
    <source>
        <dbReference type="EMBL" id="UOQ66426.1"/>
    </source>
</evidence>
<keyword evidence="3" id="KW-0808">Transferase</keyword>
<organism evidence="9 10">
    <name type="scientific">Hymenobacter volaticus</name>
    <dbReference type="NCBI Taxonomy" id="2932254"/>
    <lineage>
        <taxon>Bacteria</taxon>
        <taxon>Pseudomonadati</taxon>
        <taxon>Bacteroidota</taxon>
        <taxon>Cytophagia</taxon>
        <taxon>Cytophagales</taxon>
        <taxon>Hymenobacteraceae</taxon>
        <taxon>Hymenobacter</taxon>
    </lineage>
</organism>
<evidence type="ECO:0000313" key="10">
    <source>
        <dbReference type="Proteomes" id="UP000830401"/>
    </source>
</evidence>
<proteinExistence type="inferred from homology"/>
<protein>
    <submittedName>
        <fullName evidence="9">Exopolysaccharide biosynthesis polyprenyl glycosylphosphotransferase</fullName>
    </submittedName>
</protein>
<feature type="transmembrane region" description="Helical" evidence="7">
    <location>
        <begin position="70"/>
        <end position="92"/>
    </location>
</feature>
<keyword evidence="4 7" id="KW-0812">Transmembrane</keyword>
<keyword evidence="10" id="KW-1185">Reference proteome</keyword>
<comment type="subcellular location">
    <subcellularLocation>
        <location evidence="1">Membrane</location>
        <topology evidence="1">Multi-pass membrane protein</topology>
    </subcellularLocation>
</comment>
<comment type="similarity">
    <text evidence="2">Belongs to the bacterial sugar transferase family.</text>
</comment>
<accession>A0ABY4G6C5</accession>
<dbReference type="Pfam" id="PF02397">
    <property type="entry name" value="Bac_transf"/>
    <property type="match status" value="1"/>
</dbReference>
<feature type="domain" description="Bacterial sugar transferase" evidence="8">
    <location>
        <begin position="65"/>
        <end position="249"/>
    </location>
</feature>
<dbReference type="Proteomes" id="UP000830401">
    <property type="component" value="Chromosome"/>
</dbReference>
<dbReference type="PANTHER" id="PTHR30576:SF0">
    <property type="entry name" value="UNDECAPRENYL-PHOSPHATE N-ACETYLGALACTOSAMINYL 1-PHOSPHATE TRANSFERASE-RELATED"/>
    <property type="match status" value="1"/>
</dbReference>
<evidence type="ECO:0000259" key="8">
    <source>
        <dbReference type="Pfam" id="PF02397"/>
    </source>
</evidence>
<dbReference type="InterPro" id="IPR017475">
    <property type="entry name" value="EPS_sugar_tfrase"/>
</dbReference>
<dbReference type="PANTHER" id="PTHR30576">
    <property type="entry name" value="COLANIC BIOSYNTHESIS UDP-GLUCOSE LIPID CARRIER TRANSFERASE"/>
    <property type="match status" value="1"/>
</dbReference>
<dbReference type="RefSeq" id="WP_245120524.1">
    <property type="nucleotide sequence ID" value="NZ_CP095061.1"/>
</dbReference>
<dbReference type="InterPro" id="IPR003362">
    <property type="entry name" value="Bact_transf"/>
</dbReference>
<evidence type="ECO:0000256" key="4">
    <source>
        <dbReference type="ARBA" id="ARBA00022692"/>
    </source>
</evidence>
<dbReference type="NCBIfam" id="TIGR03025">
    <property type="entry name" value="EPS_sugtrans"/>
    <property type="match status" value="1"/>
</dbReference>
<keyword evidence="5 7" id="KW-1133">Transmembrane helix</keyword>
<name>A0ABY4G6C5_9BACT</name>
<evidence type="ECO:0000256" key="6">
    <source>
        <dbReference type="ARBA" id="ARBA00023136"/>
    </source>
</evidence>
<evidence type="ECO:0000256" key="7">
    <source>
        <dbReference type="SAM" id="Phobius"/>
    </source>
</evidence>
<dbReference type="EMBL" id="CP095061">
    <property type="protein sequence ID" value="UOQ66426.1"/>
    <property type="molecule type" value="Genomic_DNA"/>
</dbReference>
<evidence type="ECO:0000256" key="5">
    <source>
        <dbReference type="ARBA" id="ARBA00022989"/>
    </source>
</evidence>
<sequence length="256" mass="29652">MDLFFVDRVFYDNFVTNTYYIGFMQQESTLHFDWSPAPTLEKRNSTHYTRYKTSPKLAVQTSSLKRAFDYLFAAIVAILVLSWLIPIIALLIKLESKGPVLFKQLRTGKNGTPFYCLKFRSMRINADADLKQAHRGDSRITKVGAFLRKTSLDELPQFINVLKGEMSVVGPRPHMLRHTEDYSKVIDNFMDRHLILPGITGWAQVSGYRGETKETEAMAKRVSADIHYLENWSFWLDLKIVLMTVTQVFRSNKHVF</sequence>
<evidence type="ECO:0000256" key="3">
    <source>
        <dbReference type="ARBA" id="ARBA00022679"/>
    </source>
</evidence>